<proteinExistence type="predicted"/>
<dbReference type="InterPro" id="IPR021598">
    <property type="entry name" value="DUF3221"/>
</dbReference>
<name>A0ABZ0KWR1_9BACL</name>
<dbReference type="EMBL" id="CP116341">
    <property type="protein sequence ID" value="WOV83787.1"/>
    <property type="molecule type" value="Genomic_DNA"/>
</dbReference>
<evidence type="ECO:0000313" key="2">
    <source>
        <dbReference type="Proteomes" id="UP001303532"/>
    </source>
</evidence>
<accession>A0ABZ0KWR1</accession>
<dbReference type="Pfam" id="PF11518">
    <property type="entry name" value="DUF3221"/>
    <property type="match status" value="1"/>
</dbReference>
<keyword evidence="2" id="KW-1185">Reference proteome</keyword>
<sequence>MKLWNDTVFKKGFVFLFLLCFLLVACSNEVEEAKGEMDIKGNIVEIDSTENSILVEDNQKGLTWVALHENDDIKNYEEGQEVAVWVDGGIDTSSPAFTQALNIEIINPKQ</sequence>
<evidence type="ECO:0000313" key="1">
    <source>
        <dbReference type="EMBL" id="WOV83787.1"/>
    </source>
</evidence>
<dbReference type="RefSeq" id="WP_323691473.1">
    <property type="nucleotide sequence ID" value="NZ_CP116341.1"/>
</dbReference>
<reference evidence="1 2" key="1">
    <citation type="submission" date="2023-01" db="EMBL/GenBank/DDBJ databases">
        <title>Sporosarcina sp. nov., isolated from Korean tranditional fermented seafood 'Jeotgal'.</title>
        <authorList>
            <person name="Yang A.-I."/>
        </authorList>
    </citation>
    <scope>NUCLEOTIDE SEQUENCE [LARGE SCALE GENOMIC DNA]</scope>
    <source>
        <strain evidence="1 2">B2O-1</strain>
    </source>
</reference>
<dbReference type="PROSITE" id="PS51257">
    <property type="entry name" value="PROKAR_LIPOPROTEIN"/>
    <property type="match status" value="1"/>
</dbReference>
<protein>
    <submittedName>
        <fullName evidence="1">DUF3221 domain-containing protein</fullName>
    </submittedName>
</protein>
<gene>
    <name evidence="1" type="ORF">PGH26_13020</name>
</gene>
<dbReference type="Proteomes" id="UP001303532">
    <property type="component" value="Chromosome"/>
</dbReference>
<organism evidence="1 2">
    <name type="scientific">Sporosarcina jeotgali</name>
    <dbReference type="NCBI Taxonomy" id="3020056"/>
    <lineage>
        <taxon>Bacteria</taxon>
        <taxon>Bacillati</taxon>
        <taxon>Bacillota</taxon>
        <taxon>Bacilli</taxon>
        <taxon>Bacillales</taxon>
        <taxon>Caryophanaceae</taxon>
        <taxon>Sporosarcina</taxon>
    </lineage>
</organism>